<dbReference type="RefSeq" id="XP_055860865.1">
    <property type="nucleotide sequence ID" value="XM_056004890.1"/>
</dbReference>
<dbReference type="Proteomes" id="UP001165740">
    <property type="component" value="Chromosome 11"/>
</dbReference>
<dbReference type="PANTHER" id="PTHR13800">
    <property type="entry name" value="TRANSIENT RECEPTOR POTENTIAL CATION CHANNEL, SUBFAMILY M, MEMBER 6"/>
    <property type="match status" value="1"/>
</dbReference>
<evidence type="ECO:0000313" key="8">
    <source>
        <dbReference type="Proteomes" id="UP001165740"/>
    </source>
</evidence>
<comment type="subcellular location">
    <subcellularLocation>
        <location evidence="1">Membrane</location>
        <topology evidence="1">Multi-pass membrane protein</topology>
    </subcellularLocation>
</comment>
<dbReference type="GO" id="GO:0005886">
    <property type="term" value="C:plasma membrane"/>
    <property type="evidence" value="ECO:0007669"/>
    <property type="project" value="TreeGrafter"/>
</dbReference>
<keyword evidence="2 6" id="KW-0812">Transmembrane</keyword>
<gene>
    <name evidence="9" type="primary">LOC106054916</name>
</gene>
<dbReference type="GO" id="GO:0099604">
    <property type="term" value="F:ligand-gated calcium channel activity"/>
    <property type="evidence" value="ECO:0007669"/>
    <property type="project" value="TreeGrafter"/>
</dbReference>
<feature type="transmembrane region" description="Helical" evidence="6">
    <location>
        <begin position="661"/>
        <end position="690"/>
    </location>
</feature>
<evidence type="ECO:0000256" key="5">
    <source>
        <dbReference type="SAM" id="MobiDB-lite"/>
    </source>
</evidence>
<keyword evidence="3 6" id="KW-1133">Transmembrane helix</keyword>
<feature type="transmembrane region" description="Helical" evidence="6">
    <location>
        <begin position="770"/>
        <end position="800"/>
    </location>
</feature>
<feature type="transmembrane region" description="Helical" evidence="6">
    <location>
        <begin position="896"/>
        <end position="917"/>
    </location>
</feature>
<protein>
    <submittedName>
        <fullName evidence="9">Transient receptor potential cation channel subfamily M member 8-like isoform X1</fullName>
    </submittedName>
</protein>
<dbReference type="PANTHER" id="PTHR13800:SF12">
    <property type="entry name" value="TRANSIENT RECEPTOR POTENTIAL CATION CHANNEL SUBFAMILY M MEMBER-LIKE 2"/>
    <property type="match status" value="1"/>
</dbReference>
<evidence type="ECO:0000259" key="7">
    <source>
        <dbReference type="Pfam" id="PF25508"/>
    </source>
</evidence>
<feature type="region of interest" description="Disordered" evidence="5">
    <location>
        <begin position="1"/>
        <end position="31"/>
    </location>
</feature>
<feature type="domain" description="TRPM-like" evidence="7">
    <location>
        <begin position="489"/>
        <end position="606"/>
    </location>
</feature>
<keyword evidence="8" id="KW-1185">Reference proteome</keyword>
<feature type="compositionally biased region" description="Low complexity" evidence="5">
    <location>
        <begin position="205"/>
        <end position="219"/>
    </location>
</feature>
<reference evidence="9" key="1">
    <citation type="submission" date="2025-08" db="UniProtKB">
        <authorList>
            <consortium name="RefSeq"/>
        </authorList>
    </citation>
    <scope>IDENTIFICATION</scope>
</reference>
<feature type="transmembrane region" description="Helical" evidence="6">
    <location>
        <begin position="807"/>
        <end position="824"/>
    </location>
</feature>
<evidence type="ECO:0000256" key="4">
    <source>
        <dbReference type="ARBA" id="ARBA00023136"/>
    </source>
</evidence>
<accession>A0A9W2YDR6</accession>
<dbReference type="InterPro" id="IPR057366">
    <property type="entry name" value="TRPM-like"/>
</dbReference>
<evidence type="ECO:0000313" key="9">
    <source>
        <dbReference type="RefSeq" id="XP_055860865.1"/>
    </source>
</evidence>
<evidence type="ECO:0000256" key="1">
    <source>
        <dbReference type="ARBA" id="ARBA00004141"/>
    </source>
</evidence>
<dbReference type="AlphaFoldDB" id="A0A9W2YDR6"/>
<dbReference type="GeneID" id="106054916"/>
<organism evidence="8 9">
    <name type="scientific">Biomphalaria glabrata</name>
    <name type="common">Bloodfluke planorb</name>
    <name type="synonym">Freshwater snail</name>
    <dbReference type="NCBI Taxonomy" id="6526"/>
    <lineage>
        <taxon>Eukaryota</taxon>
        <taxon>Metazoa</taxon>
        <taxon>Spiralia</taxon>
        <taxon>Lophotrochozoa</taxon>
        <taxon>Mollusca</taxon>
        <taxon>Gastropoda</taxon>
        <taxon>Heterobranchia</taxon>
        <taxon>Euthyneura</taxon>
        <taxon>Panpulmonata</taxon>
        <taxon>Hygrophila</taxon>
        <taxon>Lymnaeoidea</taxon>
        <taxon>Planorbidae</taxon>
        <taxon>Biomphalaria</taxon>
    </lineage>
</organism>
<proteinExistence type="predicted"/>
<dbReference type="OrthoDB" id="6099535at2759"/>
<dbReference type="InterPro" id="IPR050927">
    <property type="entry name" value="TRPM"/>
</dbReference>
<evidence type="ECO:0000256" key="3">
    <source>
        <dbReference type="ARBA" id="ARBA00022989"/>
    </source>
</evidence>
<name>A0A9W2YDR6_BIOGL</name>
<evidence type="ECO:0000256" key="2">
    <source>
        <dbReference type="ARBA" id="ARBA00022692"/>
    </source>
</evidence>
<evidence type="ECO:0000256" key="6">
    <source>
        <dbReference type="SAM" id="Phobius"/>
    </source>
</evidence>
<sequence length="1114" mass="128097">MAFSCFKTRSKSPSKNQVSPEPIGKNRPIINTGDGKKLDTFCLNYPGFGYKITTHKGYFLERDGSEQVIDTEKLASLWNLPSNSKLMAYLIGSIEKDVHHKTSYDIREFIAHLAKFLVRNNSWLLAVGENASFFKCLGHILKNTMFETSDTKPAIVGVSQKPDLSRSLRTKNSLRWYNVSKEEMEDLDQNINHYIFTSDMNVSVQQSETNTTTDNQNQKNNEKEKKNEKAKNTFECIFLCNGTSDSMLDIEFSLKKQRAIIILKRSGGVADILSDIIEIQQREGESNMEHTKNVAANKILELKRLSSSSDLDQGKIVEIITIILKQIGKQVQILDISKKLEEKNITEVIFKAVDGAEREAKRLNTDSYIMLCLHLDQLEIAAEIGGLWQVVENNNKALCKEILQTALSLRRYSFVRYLLEQGLNPNDYIDATDVSPTLQLMINQEMSRNDNEIRDVKMTPKQKRTALLIKEFCAEATDRKKIVADDVMGETEAAKTATLFKLSIVEERMELANIIWQKLDSPTGAALYGYKILKELHDLEPHIEQQLQIKEWMKHFQNYAIETINRTYNKQPGEAIKLLGQKMENWGNTTCLMLALTGGNKTFLSQLACREFNSRIWYFGSLVGTKEVSLNHESETDNISEGFSESKCCTLREDIKDSMRYFFAPSVLCYFRFLSHVAFLILFAIILISILRVESFHWLEWLLWAWVGTYLFEQINQIARNPIKLFPLYPLSQFFLLEFGSILLFAVAWGLRLVAYFFPENPDYMTWARVLLSIDFITFSVSTLEVCCIHSFFGPILLMIMKMFKTLAAFLLIVAIFFIAYAIASESVLYPESRISPLLVFHLLKKAFWVLFGEFFLSELENGQSCTRDPALYNTYSELRCPTTAGSYYVPPLMGAYYVIVNIMLFNLLIALFSSTIEKVSQQALEVWHHQSLQMTLKYAKVIVLPPPFTIFTPFLWICRSSDVDQPFSKEITKQNLVNLKKIEVDEQRNFIQYMDVKGSLPVCKCNFICQHKDSDKKDQTKIYIKDMASQTDSYEYEWKRMYGDVLVSEVPKRAESILRAKEKSKEDKKYFAMRSRNRSGIQWKLVGIKKVKKTRKGGNTVPSAVLPEIEYLD</sequence>
<dbReference type="Pfam" id="PF25508">
    <property type="entry name" value="TRPM2"/>
    <property type="match status" value="1"/>
</dbReference>
<keyword evidence="4 6" id="KW-0472">Membrane</keyword>
<feature type="region of interest" description="Disordered" evidence="5">
    <location>
        <begin position="205"/>
        <end position="227"/>
    </location>
</feature>
<feature type="transmembrane region" description="Helical" evidence="6">
    <location>
        <begin position="734"/>
        <end position="758"/>
    </location>
</feature>